<dbReference type="InterPro" id="IPR022409">
    <property type="entry name" value="PKD/Chitinase_dom"/>
</dbReference>
<keyword evidence="8" id="KW-0325">Glycoprotein</keyword>
<dbReference type="Pfam" id="PF23597">
    <property type="entry name" value="KIAA0319_N"/>
    <property type="match status" value="1"/>
</dbReference>
<dbReference type="InterPro" id="IPR013980">
    <property type="entry name" value="MANSC_dom"/>
</dbReference>
<feature type="domain" description="PKD/Chitinase" evidence="9">
    <location>
        <begin position="531"/>
        <end position="619"/>
    </location>
</feature>
<organism evidence="11 12">
    <name type="scientific">Diploptera punctata</name>
    <name type="common">Pacific beetle cockroach</name>
    <dbReference type="NCBI Taxonomy" id="6984"/>
    <lineage>
        <taxon>Eukaryota</taxon>
        <taxon>Metazoa</taxon>
        <taxon>Ecdysozoa</taxon>
        <taxon>Arthropoda</taxon>
        <taxon>Hexapoda</taxon>
        <taxon>Insecta</taxon>
        <taxon>Pterygota</taxon>
        <taxon>Neoptera</taxon>
        <taxon>Polyneoptera</taxon>
        <taxon>Dictyoptera</taxon>
        <taxon>Blattodea</taxon>
        <taxon>Blaberoidea</taxon>
        <taxon>Blaberidae</taxon>
        <taxon>Diplopterinae</taxon>
        <taxon>Diploptera</taxon>
    </lineage>
</organism>
<feature type="domain" description="PKD/Chitinase" evidence="9">
    <location>
        <begin position="439"/>
        <end position="525"/>
    </location>
</feature>
<keyword evidence="7" id="KW-0472">Membrane</keyword>
<dbReference type="GO" id="GO:0005886">
    <property type="term" value="C:plasma membrane"/>
    <property type="evidence" value="ECO:0007669"/>
    <property type="project" value="UniProtKB-SubCell"/>
</dbReference>
<evidence type="ECO:0000256" key="3">
    <source>
        <dbReference type="ARBA" id="ARBA00022692"/>
    </source>
</evidence>
<dbReference type="InterPro" id="IPR056502">
    <property type="entry name" value="KIAA0319-like_C"/>
</dbReference>
<dbReference type="GO" id="GO:0031410">
    <property type="term" value="C:cytoplasmic vesicle"/>
    <property type="evidence" value="ECO:0007669"/>
    <property type="project" value="TreeGrafter"/>
</dbReference>
<keyword evidence="6" id="KW-1133">Transmembrane helix</keyword>
<dbReference type="Pfam" id="PF23620">
    <property type="entry name" value="KIAA0319"/>
    <property type="match status" value="1"/>
</dbReference>
<feature type="non-terminal residue" evidence="11">
    <location>
        <position position="824"/>
    </location>
</feature>
<dbReference type="InterPro" id="IPR029865">
    <property type="entry name" value="KIAA0319-like"/>
</dbReference>
<evidence type="ECO:0000259" key="10">
    <source>
        <dbReference type="SMART" id="SM00765"/>
    </source>
</evidence>
<dbReference type="InterPro" id="IPR013783">
    <property type="entry name" value="Ig-like_fold"/>
</dbReference>
<keyword evidence="3" id="KW-0812">Transmembrane</keyword>
<dbReference type="FunFam" id="2.60.40.10:FF:001655">
    <property type="entry name" value="Blast:Dyslexia-associated protein KIAA0319"/>
    <property type="match status" value="1"/>
</dbReference>
<evidence type="ECO:0000313" key="11">
    <source>
        <dbReference type="EMBL" id="KAJ9601217.1"/>
    </source>
</evidence>
<dbReference type="FunFam" id="2.60.40.10:FF:000061">
    <property type="entry name" value="Dyslexia-associated protein KIAA0319 homolog"/>
    <property type="match status" value="3"/>
</dbReference>
<dbReference type="AlphaFoldDB" id="A0AAD8AN00"/>
<feature type="domain" description="PKD/Chitinase" evidence="9">
    <location>
        <begin position="339"/>
        <end position="429"/>
    </location>
</feature>
<proteinExistence type="predicted"/>
<feature type="domain" description="PKD/Chitinase" evidence="9">
    <location>
        <begin position="629"/>
        <end position="718"/>
    </location>
</feature>
<comment type="subcellular location">
    <subcellularLocation>
        <location evidence="1">Cell membrane</location>
    </subcellularLocation>
</comment>
<dbReference type="SMART" id="SM00089">
    <property type="entry name" value="PKD"/>
    <property type="match status" value="5"/>
</dbReference>
<evidence type="ECO:0000256" key="6">
    <source>
        <dbReference type="ARBA" id="ARBA00022989"/>
    </source>
</evidence>
<gene>
    <name evidence="11" type="ORF">L9F63_000637</name>
</gene>
<dbReference type="EMBL" id="JASPKZ010000031">
    <property type="protein sequence ID" value="KAJ9601217.1"/>
    <property type="molecule type" value="Genomic_DNA"/>
</dbReference>
<evidence type="ECO:0000256" key="1">
    <source>
        <dbReference type="ARBA" id="ARBA00004236"/>
    </source>
</evidence>
<name>A0AAD8AN00_DIPPU</name>
<protein>
    <submittedName>
        <fullName evidence="11">Uncharacterized protein</fullName>
    </submittedName>
</protein>
<evidence type="ECO:0000259" key="9">
    <source>
        <dbReference type="SMART" id="SM00089"/>
    </source>
</evidence>
<evidence type="ECO:0000313" key="12">
    <source>
        <dbReference type="Proteomes" id="UP001233999"/>
    </source>
</evidence>
<comment type="caution">
    <text evidence="11">The sequence shown here is derived from an EMBL/GenBank/DDBJ whole genome shotgun (WGS) entry which is preliminary data.</text>
</comment>
<dbReference type="SMART" id="SM00765">
    <property type="entry name" value="MANEC"/>
    <property type="match status" value="1"/>
</dbReference>
<feature type="domain" description="PKD/Chitinase" evidence="9">
    <location>
        <begin position="241"/>
        <end position="331"/>
    </location>
</feature>
<dbReference type="GO" id="GO:0001764">
    <property type="term" value="P:neuron migration"/>
    <property type="evidence" value="ECO:0007669"/>
    <property type="project" value="TreeGrafter"/>
</dbReference>
<feature type="domain" description="Seven cysteines N-terminal" evidence="10">
    <location>
        <begin position="12"/>
        <end position="95"/>
    </location>
</feature>
<dbReference type="PANTHER" id="PTHR46182:SF2">
    <property type="entry name" value="FI19480P1"/>
    <property type="match status" value="1"/>
</dbReference>
<evidence type="ECO:0000256" key="5">
    <source>
        <dbReference type="ARBA" id="ARBA00022737"/>
    </source>
</evidence>
<accession>A0AAD8AN00</accession>
<dbReference type="Proteomes" id="UP001233999">
    <property type="component" value="Unassembled WGS sequence"/>
</dbReference>
<dbReference type="InterPro" id="IPR011106">
    <property type="entry name" value="MANSC_N"/>
</dbReference>
<feature type="non-terminal residue" evidence="11">
    <location>
        <position position="1"/>
    </location>
</feature>
<dbReference type="InterPro" id="IPR035986">
    <property type="entry name" value="PKD_dom_sf"/>
</dbReference>
<dbReference type="Gene3D" id="2.60.40.10">
    <property type="entry name" value="Immunoglobulins"/>
    <property type="match status" value="5"/>
</dbReference>
<keyword evidence="12" id="KW-1185">Reference proteome</keyword>
<dbReference type="CDD" id="cd00146">
    <property type="entry name" value="PKD"/>
    <property type="match status" value="3"/>
</dbReference>
<sequence>CEDCIIEYDYWTNKQLCPRMYLNVFIGFAPRGNESAGSYSKKDDIHSLEDCITSCCSEEICNVIFMHDKACYQITCDSSEMCVPLFRPEPQFGHHVSMVLVQPVSPEESWENIIESPWVDDFRNKDSALDAAESQYLVTSESRRCEFGIVVDCPKHEECVPLVKHSRNGICRCVDGYQRNSSGMCQAVGISKSEKFQAQVLSDSQVSPQPTKIYSEGDAGVRTDMYVQDVTSSKPLKQLVVSVVSKEVRLPENEVTLSAYTVPAPQPGEHYKYEWTLLSQPEGGNSGTMNDQNGETLKLSNLIEGLYKFKVSVSAPAAYGETYANVTVLPRNRINQHPVAIISPASQTVKLPNTGAVLDGSSSQDDDKIINWHWELQQGPLGYQAHFKDTPTLQLDNLVVPGNYTFKLTVEDSDHVTNSTVANITVLKVTDYPPEANAGQDVIVYLPRNNLTLNGNLSTDDRGIVSWEWTKSPSDQNKAVDMQNTRTPYLQLSNLEEGMYTFVLKVTDNSGQTSSADVHVFVKPPSNKPPMANAGPDVTVSLPQTWVFLDGSQSSDDIKITAWSWEKLSGPSKVVFAASNCSQTNVTELTKGEYEFQLTVTDDNGNKASDFLTVTVTQNKNAKPKANAGGDQTVILPVSVIILNGSQSSDDLGIVKWEWTRDQSSLALGKHCSIGDTLSSSNIDLTDVVPGRYVFKLSVTDEQGLMDEDTVSVIVKHDPHLYHLVELTLNIEGRMLTKAQESSLEMKLSLLLHEEAEIIVRDLRTEDRTGRAVMVFYVEQKGGKGILPGPTVVKRLKEKLMQDSGLLELSVANIQTAICQNNCS</sequence>
<evidence type="ECO:0000256" key="4">
    <source>
        <dbReference type="ARBA" id="ARBA00022729"/>
    </source>
</evidence>
<dbReference type="SUPFAM" id="SSF49299">
    <property type="entry name" value="PKD domain"/>
    <property type="match status" value="4"/>
</dbReference>
<keyword evidence="5" id="KW-0677">Repeat</keyword>
<evidence type="ECO:0000256" key="7">
    <source>
        <dbReference type="ARBA" id="ARBA00023136"/>
    </source>
</evidence>
<keyword evidence="4" id="KW-0732">Signal</keyword>
<reference evidence="11" key="1">
    <citation type="journal article" date="2023" name="IScience">
        <title>Live-bearing cockroach genome reveals convergent evolutionary mechanisms linked to viviparity in insects and beyond.</title>
        <authorList>
            <person name="Fouks B."/>
            <person name="Harrison M.C."/>
            <person name="Mikhailova A.A."/>
            <person name="Marchal E."/>
            <person name="English S."/>
            <person name="Carruthers M."/>
            <person name="Jennings E.C."/>
            <person name="Chiamaka E.L."/>
            <person name="Frigard R.A."/>
            <person name="Pippel M."/>
            <person name="Attardo G.M."/>
            <person name="Benoit J.B."/>
            <person name="Bornberg-Bauer E."/>
            <person name="Tobe S.S."/>
        </authorList>
    </citation>
    <scope>NUCLEOTIDE SEQUENCE</scope>
    <source>
        <tissue evidence="11">Testes</tissue>
    </source>
</reference>
<dbReference type="PANTHER" id="PTHR46182">
    <property type="entry name" value="FI19480P1"/>
    <property type="match status" value="1"/>
</dbReference>
<evidence type="ECO:0000256" key="8">
    <source>
        <dbReference type="ARBA" id="ARBA00023180"/>
    </source>
</evidence>
<evidence type="ECO:0000256" key="2">
    <source>
        <dbReference type="ARBA" id="ARBA00022475"/>
    </source>
</evidence>
<dbReference type="FunFam" id="2.60.40.10:FF:000257">
    <property type="entry name" value="Dyslexia-associated protein KIAA0319-like"/>
    <property type="match status" value="1"/>
</dbReference>
<reference evidence="11" key="2">
    <citation type="submission" date="2023-05" db="EMBL/GenBank/DDBJ databases">
        <authorList>
            <person name="Fouks B."/>
        </authorList>
    </citation>
    <scope>NUCLEOTIDE SEQUENCE</scope>
    <source>
        <strain evidence="11">Stay&amp;Tobe</strain>
        <tissue evidence="11">Testes</tissue>
    </source>
</reference>
<keyword evidence="2" id="KW-1003">Cell membrane</keyword>
<dbReference type="Pfam" id="PF22352">
    <property type="entry name" value="K319L-like_PKD"/>
    <property type="match status" value="5"/>
</dbReference>